<feature type="domain" description="4Fe-4S ferredoxin-type" evidence="5">
    <location>
        <begin position="18"/>
        <end position="47"/>
    </location>
</feature>
<dbReference type="InterPro" id="IPR050572">
    <property type="entry name" value="Fe-S_Ferredoxin"/>
</dbReference>
<dbReference type="InterPro" id="IPR017896">
    <property type="entry name" value="4Fe4S_Fe-S-bd"/>
</dbReference>
<accession>A0A532V752</accession>
<feature type="domain" description="4Fe-4S ferredoxin-type" evidence="5">
    <location>
        <begin position="49"/>
        <end position="78"/>
    </location>
</feature>
<evidence type="ECO:0000313" key="6">
    <source>
        <dbReference type="EMBL" id="TKJ42972.1"/>
    </source>
</evidence>
<gene>
    <name evidence="6" type="ORF">CEE36_05665</name>
</gene>
<evidence type="ECO:0000256" key="4">
    <source>
        <dbReference type="ARBA" id="ARBA00023014"/>
    </source>
</evidence>
<reference evidence="6 7" key="1">
    <citation type="submission" date="2017-06" db="EMBL/GenBank/DDBJ databases">
        <title>Novel microbial phyla capable of carbon fixation and sulfur reduction in deep-sea sediments.</title>
        <authorList>
            <person name="Huang J."/>
            <person name="Baker B."/>
            <person name="Wang Y."/>
        </authorList>
    </citation>
    <scope>NUCLEOTIDE SEQUENCE [LARGE SCALE GENOMIC DNA]</scope>
    <source>
        <strain evidence="6">B3_TA06</strain>
    </source>
</reference>
<sequence length="83" mass="9494">MKLKRKAFPVTTIEEPKGFIYIYPDLCKGCDLCVVLCPKDILALGDDLKVHVVNPTDCIACYLCEWHCPDFAIFIEKKEQKES</sequence>
<dbReference type="InterPro" id="IPR017900">
    <property type="entry name" value="4Fe4S_Fe_S_CS"/>
</dbReference>
<evidence type="ECO:0000259" key="5">
    <source>
        <dbReference type="PROSITE" id="PS51379"/>
    </source>
</evidence>
<evidence type="ECO:0000256" key="3">
    <source>
        <dbReference type="ARBA" id="ARBA00023004"/>
    </source>
</evidence>
<name>A0A532V752_UNCT6</name>
<dbReference type="Proteomes" id="UP000317778">
    <property type="component" value="Unassembled WGS sequence"/>
</dbReference>
<evidence type="ECO:0000256" key="2">
    <source>
        <dbReference type="ARBA" id="ARBA00022723"/>
    </source>
</evidence>
<organism evidence="6 7">
    <name type="scientific">candidate division TA06 bacterium B3_TA06</name>
    <dbReference type="NCBI Taxonomy" id="2012487"/>
    <lineage>
        <taxon>Bacteria</taxon>
        <taxon>Bacteria division TA06</taxon>
    </lineage>
</organism>
<keyword evidence="2" id="KW-0479">Metal-binding</keyword>
<dbReference type="SUPFAM" id="SSF54862">
    <property type="entry name" value="4Fe-4S ferredoxins"/>
    <property type="match status" value="1"/>
</dbReference>
<proteinExistence type="predicted"/>
<dbReference type="Gene3D" id="3.30.70.20">
    <property type="match status" value="2"/>
</dbReference>
<evidence type="ECO:0000256" key="1">
    <source>
        <dbReference type="ARBA" id="ARBA00022485"/>
    </source>
</evidence>
<protein>
    <submittedName>
        <fullName evidence="6">4Fe-4S ferredoxin</fullName>
    </submittedName>
</protein>
<evidence type="ECO:0000313" key="7">
    <source>
        <dbReference type="Proteomes" id="UP000317778"/>
    </source>
</evidence>
<keyword evidence="1" id="KW-0004">4Fe-4S</keyword>
<keyword evidence="4" id="KW-0411">Iron-sulfur</keyword>
<dbReference type="EMBL" id="NJBO01000007">
    <property type="protein sequence ID" value="TKJ42972.1"/>
    <property type="molecule type" value="Genomic_DNA"/>
</dbReference>
<dbReference type="GO" id="GO:0046872">
    <property type="term" value="F:metal ion binding"/>
    <property type="evidence" value="ECO:0007669"/>
    <property type="project" value="UniProtKB-KW"/>
</dbReference>
<dbReference type="PANTHER" id="PTHR43687">
    <property type="entry name" value="ADENYLYLSULFATE REDUCTASE, BETA SUBUNIT"/>
    <property type="match status" value="1"/>
</dbReference>
<dbReference type="PROSITE" id="PS51379">
    <property type="entry name" value="4FE4S_FER_2"/>
    <property type="match status" value="2"/>
</dbReference>
<comment type="caution">
    <text evidence="6">The sequence shown here is derived from an EMBL/GenBank/DDBJ whole genome shotgun (WGS) entry which is preliminary data.</text>
</comment>
<keyword evidence="3" id="KW-0408">Iron</keyword>
<dbReference type="AlphaFoldDB" id="A0A532V752"/>
<dbReference type="Pfam" id="PF13237">
    <property type="entry name" value="Fer4_10"/>
    <property type="match status" value="1"/>
</dbReference>
<dbReference type="PROSITE" id="PS00198">
    <property type="entry name" value="4FE4S_FER_1"/>
    <property type="match status" value="1"/>
</dbReference>
<dbReference type="GO" id="GO:0051539">
    <property type="term" value="F:4 iron, 4 sulfur cluster binding"/>
    <property type="evidence" value="ECO:0007669"/>
    <property type="project" value="UniProtKB-KW"/>
</dbReference>
<dbReference type="PANTHER" id="PTHR43687:SF4">
    <property type="entry name" value="BLR5484 PROTEIN"/>
    <property type="match status" value="1"/>
</dbReference>